<dbReference type="Proteomes" id="UP000651452">
    <property type="component" value="Unassembled WGS sequence"/>
</dbReference>
<dbReference type="SUPFAM" id="SSF57850">
    <property type="entry name" value="RING/U-box"/>
    <property type="match status" value="3"/>
</dbReference>
<evidence type="ECO:0000256" key="9">
    <source>
        <dbReference type="SAM" id="MobiDB-lite"/>
    </source>
</evidence>
<feature type="compositionally biased region" description="Polar residues" evidence="9">
    <location>
        <begin position="166"/>
        <end position="181"/>
    </location>
</feature>
<evidence type="ECO:0000256" key="4">
    <source>
        <dbReference type="ARBA" id="ARBA00022723"/>
    </source>
</evidence>
<keyword evidence="12" id="KW-1185">Reference proteome</keyword>
<evidence type="ECO:0000256" key="1">
    <source>
        <dbReference type="ARBA" id="ARBA00001798"/>
    </source>
</evidence>
<dbReference type="InterPro" id="IPR044066">
    <property type="entry name" value="TRIAD_supradom"/>
</dbReference>
<feature type="compositionally biased region" description="Basic and acidic residues" evidence="9">
    <location>
        <begin position="30"/>
        <end position="42"/>
    </location>
</feature>
<reference evidence="11" key="1">
    <citation type="submission" date="2018-12" db="EMBL/GenBank/DDBJ databases">
        <authorList>
            <person name="Syme R.A."/>
            <person name="Farfan-Caceres L."/>
            <person name="Lichtenzveig J."/>
        </authorList>
    </citation>
    <scope>NUCLEOTIDE SEQUENCE</scope>
    <source>
        <strain evidence="11">Al4</strain>
    </source>
</reference>
<dbReference type="OrthoDB" id="1431934at2759"/>
<proteinExistence type="predicted"/>
<keyword evidence="4" id="KW-0479">Metal-binding</keyword>
<dbReference type="GO" id="GO:0016567">
    <property type="term" value="P:protein ubiquitination"/>
    <property type="evidence" value="ECO:0007669"/>
    <property type="project" value="InterPro"/>
</dbReference>
<comment type="caution">
    <text evidence="11">The sequence shown here is derived from an EMBL/GenBank/DDBJ whole genome shotgun (WGS) entry which is preliminary data.</text>
</comment>
<keyword evidence="5" id="KW-0677">Repeat</keyword>
<evidence type="ECO:0000259" key="10">
    <source>
        <dbReference type="PROSITE" id="PS51873"/>
    </source>
</evidence>
<organism evidence="11 12">
    <name type="scientific">Ascochyta lentis</name>
    <dbReference type="NCBI Taxonomy" id="205686"/>
    <lineage>
        <taxon>Eukaryota</taxon>
        <taxon>Fungi</taxon>
        <taxon>Dikarya</taxon>
        <taxon>Ascomycota</taxon>
        <taxon>Pezizomycotina</taxon>
        <taxon>Dothideomycetes</taxon>
        <taxon>Pleosporomycetidae</taxon>
        <taxon>Pleosporales</taxon>
        <taxon>Pleosporineae</taxon>
        <taxon>Didymellaceae</taxon>
        <taxon>Ascochyta</taxon>
    </lineage>
</organism>
<comment type="catalytic activity">
    <reaction evidence="1">
        <text>[E2 ubiquitin-conjugating enzyme]-S-ubiquitinyl-L-cysteine + [acceptor protein]-L-lysine = [E2 ubiquitin-conjugating enzyme]-L-cysteine + [acceptor protein]-N(6)-ubiquitinyl-L-lysine.</text>
        <dbReference type="EC" id="2.3.2.31"/>
    </reaction>
</comment>
<dbReference type="Gene3D" id="3.30.40.10">
    <property type="entry name" value="Zinc/RING finger domain, C3HC4 (zinc finger)"/>
    <property type="match status" value="1"/>
</dbReference>
<feature type="region of interest" description="Disordered" evidence="9">
    <location>
        <begin position="61"/>
        <end position="95"/>
    </location>
</feature>
<sequence>MDMSSISTEELRHELRLRQAQILAPSKRRHSEDQSIVKVQDHSDDDPLFVSERRAECIHKNALQSTEGSTQRENHQLQSATERKRRRAQSPEVRISVPRTERNSHFPAMQQQRLDVELVRWRDSETDAPCFQITTQQEEEDRQLAERLQAEEDLLFAETQLPGHPSATQTSNSNAYRSATGSRVDPVDLHPITPFSASPHVARNRAFKIRAVKRTLRLSPYQNERDDAALALQLHDEERQAQEERTRQAALQTQDCAVCGDNKLYIELPSLSSCSHRPEACDDCYASWIASQLEANGWQEVKCPGTSCKANLTYEEIKAFAGKDVFERYDSFQARSALASDPNFRWCRAEGCLSGQIHDVEEVGNIFTCVECHARFCTVHEGAYHDNETCQAYEYRTSGQKERDERKKEEEASEKAVEKLTKKCPRETCQSPIEKNGGCNHMTCWKCQHQFCFVCLGGNWNRCGHA</sequence>
<dbReference type="InterPro" id="IPR031127">
    <property type="entry name" value="E3_UB_ligase_RBR"/>
</dbReference>
<feature type="domain" description="RING-type" evidence="10">
    <location>
        <begin position="252"/>
        <end position="466"/>
    </location>
</feature>
<dbReference type="SMART" id="SM00647">
    <property type="entry name" value="IBR"/>
    <property type="match status" value="2"/>
</dbReference>
<feature type="region of interest" description="Disordered" evidence="9">
    <location>
        <begin position="161"/>
        <end position="196"/>
    </location>
</feature>
<dbReference type="GO" id="GO:0061630">
    <property type="term" value="F:ubiquitin protein ligase activity"/>
    <property type="evidence" value="ECO:0007669"/>
    <property type="project" value="UniProtKB-EC"/>
</dbReference>
<evidence type="ECO:0000256" key="5">
    <source>
        <dbReference type="ARBA" id="ARBA00022737"/>
    </source>
</evidence>
<dbReference type="EC" id="2.3.2.31" evidence="2"/>
<reference evidence="11" key="2">
    <citation type="submission" date="2020-09" db="EMBL/GenBank/DDBJ databases">
        <title>Reference genome assembly for Australian Ascochyta lentis isolate Al4.</title>
        <authorList>
            <person name="Lee R.C."/>
            <person name="Farfan-Caceres L.M."/>
            <person name="Debler J.W."/>
            <person name="Williams A.H."/>
            <person name="Henares B.M."/>
        </authorList>
    </citation>
    <scope>NUCLEOTIDE SEQUENCE</scope>
    <source>
        <strain evidence="11">Al4</strain>
    </source>
</reference>
<evidence type="ECO:0000313" key="11">
    <source>
        <dbReference type="EMBL" id="KAF9699153.1"/>
    </source>
</evidence>
<keyword evidence="3" id="KW-0808">Transferase</keyword>
<gene>
    <name evidence="11" type="ORF">EKO04_003043</name>
</gene>
<dbReference type="CDD" id="cd20335">
    <property type="entry name" value="BRcat_RBR"/>
    <property type="match status" value="1"/>
</dbReference>
<dbReference type="InterPro" id="IPR002867">
    <property type="entry name" value="IBR_dom"/>
</dbReference>
<evidence type="ECO:0000256" key="7">
    <source>
        <dbReference type="ARBA" id="ARBA00022786"/>
    </source>
</evidence>
<dbReference type="Pfam" id="PF22191">
    <property type="entry name" value="IBR_1"/>
    <property type="match status" value="1"/>
</dbReference>
<protein>
    <recommendedName>
        <fullName evidence="2">RBR-type E3 ubiquitin transferase</fullName>
        <ecNumber evidence="2">2.3.2.31</ecNumber>
    </recommendedName>
</protein>
<dbReference type="AlphaFoldDB" id="A0A8H7JBI8"/>
<evidence type="ECO:0000313" key="12">
    <source>
        <dbReference type="Proteomes" id="UP000651452"/>
    </source>
</evidence>
<dbReference type="Gene3D" id="1.20.120.1750">
    <property type="match status" value="1"/>
</dbReference>
<evidence type="ECO:0000256" key="3">
    <source>
        <dbReference type="ARBA" id="ARBA00022679"/>
    </source>
</evidence>
<evidence type="ECO:0000256" key="8">
    <source>
        <dbReference type="ARBA" id="ARBA00022833"/>
    </source>
</evidence>
<dbReference type="PROSITE" id="PS51873">
    <property type="entry name" value="TRIAD"/>
    <property type="match status" value="1"/>
</dbReference>
<dbReference type="Pfam" id="PF01485">
    <property type="entry name" value="IBR"/>
    <property type="match status" value="1"/>
</dbReference>
<keyword evidence="7" id="KW-0833">Ubl conjugation pathway</keyword>
<dbReference type="EMBL" id="RZGK01000005">
    <property type="protein sequence ID" value="KAF9699153.1"/>
    <property type="molecule type" value="Genomic_DNA"/>
</dbReference>
<accession>A0A8H7JBI8</accession>
<keyword evidence="6" id="KW-0863">Zinc-finger</keyword>
<evidence type="ECO:0000256" key="2">
    <source>
        <dbReference type="ARBA" id="ARBA00012251"/>
    </source>
</evidence>
<dbReference type="GO" id="GO:0008270">
    <property type="term" value="F:zinc ion binding"/>
    <property type="evidence" value="ECO:0007669"/>
    <property type="project" value="UniProtKB-KW"/>
</dbReference>
<feature type="region of interest" description="Disordered" evidence="9">
    <location>
        <begin position="22"/>
        <end position="45"/>
    </location>
</feature>
<dbReference type="PANTHER" id="PTHR11685">
    <property type="entry name" value="RBR FAMILY RING FINGER AND IBR DOMAIN-CONTAINING"/>
    <property type="match status" value="1"/>
</dbReference>
<dbReference type="InterPro" id="IPR013083">
    <property type="entry name" value="Znf_RING/FYVE/PHD"/>
</dbReference>
<evidence type="ECO:0000256" key="6">
    <source>
        <dbReference type="ARBA" id="ARBA00022771"/>
    </source>
</evidence>
<name>A0A8H7JBI8_9PLEO</name>
<keyword evidence="8" id="KW-0862">Zinc</keyword>